<proteinExistence type="inferred from homology"/>
<dbReference type="RefSeq" id="WP_135837655.1">
    <property type="nucleotide sequence ID" value="NZ_SRRO01000001.1"/>
</dbReference>
<reference evidence="7 8" key="1">
    <citation type="submission" date="2019-04" db="EMBL/GenBank/DDBJ databases">
        <title>Three New Species of Nocardioides, Nocardioides euryhalodurans sp. nov., Nocardioides seonyuensis sp. nov. and Nocardioides eburneoflavus sp. nov. Isolated from Soil.</title>
        <authorList>
            <person name="Roh S.G."/>
            <person name="Lee C."/>
            <person name="Kim M.-K."/>
            <person name="Kim S.B."/>
        </authorList>
    </citation>
    <scope>NUCLEOTIDE SEQUENCE [LARGE SCALE GENOMIC DNA]</scope>
    <source>
        <strain evidence="7 8">MMS17-SY213</strain>
    </source>
</reference>
<evidence type="ECO:0000256" key="2">
    <source>
        <dbReference type="ARBA" id="ARBA00007511"/>
    </source>
</evidence>
<name>A0A4Z1CIK2_9ACTN</name>
<evidence type="ECO:0000256" key="1">
    <source>
        <dbReference type="ARBA" id="ARBA00004141"/>
    </source>
</evidence>
<dbReference type="Pfam" id="PF03741">
    <property type="entry name" value="TerC"/>
    <property type="match status" value="1"/>
</dbReference>
<evidence type="ECO:0000256" key="4">
    <source>
        <dbReference type="ARBA" id="ARBA00022989"/>
    </source>
</evidence>
<gene>
    <name evidence="7" type="ORF">EXE59_03510</name>
</gene>
<dbReference type="EMBL" id="SRRO01000001">
    <property type="protein sequence ID" value="TGN63113.1"/>
    <property type="molecule type" value="Genomic_DNA"/>
</dbReference>
<feature type="transmembrane region" description="Helical" evidence="6">
    <location>
        <begin position="132"/>
        <end position="149"/>
    </location>
</feature>
<feature type="transmembrane region" description="Helical" evidence="6">
    <location>
        <begin position="104"/>
        <end position="126"/>
    </location>
</feature>
<feature type="transmembrane region" description="Helical" evidence="6">
    <location>
        <begin position="228"/>
        <end position="249"/>
    </location>
</feature>
<evidence type="ECO:0000313" key="7">
    <source>
        <dbReference type="EMBL" id="TGN63113.1"/>
    </source>
</evidence>
<evidence type="ECO:0000256" key="6">
    <source>
        <dbReference type="SAM" id="Phobius"/>
    </source>
</evidence>
<evidence type="ECO:0000256" key="5">
    <source>
        <dbReference type="ARBA" id="ARBA00023136"/>
    </source>
</evidence>
<dbReference type="OrthoDB" id="5242957at2"/>
<dbReference type="AlphaFoldDB" id="A0A4Z1CIK2"/>
<keyword evidence="3 6" id="KW-0812">Transmembrane</keyword>
<dbReference type="Proteomes" id="UP000297496">
    <property type="component" value="Unassembled WGS sequence"/>
</dbReference>
<dbReference type="InterPro" id="IPR022369">
    <property type="entry name" value="Integral_membrane_TerC_rswitch"/>
</dbReference>
<accession>A0A4Z1CIK2</accession>
<sequence length="329" mass="35575">MSSIASPTLWFITIGVVLALLVVDFAATRRPHEVSMKEAIAWSAFYVALPLAFGLYVWSAHGGDRGLEYYTGYLVEKTLSVDNLFVFMLLLAAFAVPEVLKQRVLLYGIVGALVLRGIFIALGAAALSRFDWVFLVFGAILVLTGIKLLRDAISGHDHEVDVAQLRVVKVLRRFMPVSDDYEGTRLTVVQQGTRALTPFALVTVAVLATDVVFAVDSVPAVYGITGDPYLVFVTNAFALLGLRALYFVLEGALGALAHLSYGLAAILGFIGVKLVLHWAHLVWPSVPDVPTLTSLFVILGILATTITTSLYANRRAKAADPDDDKVAVP</sequence>
<keyword evidence="5 6" id="KW-0472">Membrane</keyword>
<dbReference type="GO" id="GO:0016020">
    <property type="term" value="C:membrane"/>
    <property type="evidence" value="ECO:0007669"/>
    <property type="project" value="UniProtKB-SubCell"/>
</dbReference>
<keyword evidence="8" id="KW-1185">Reference proteome</keyword>
<evidence type="ECO:0000313" key="8">
    <source>
        <dbReference type="Proteomes" id="UP000297496"/>
    </source>
</evidence>
<feature type="transmembrane region" description="Helical" evidence="6">
    <location>
        <begin position="199"/>
        <end position="222"/>
    </location>
</feature>
<feature type="transmembrane region" description="Helical" evidence="6">
    <location>
        <begin position="6"/>
        <end position="27"/>
    </location>
</feature>
<feature type="transmembrane region" description="Helical" evidence="6">
    <location>
        <begin position="39"/>
        <end position="59"/>
    </location>
</feature>
<keyword evidence="4 6" id="KW-1133">Transmembrane helix</keyword>
<comment type="caution">
    <text evidence="7">The sequence shown here is derived from an EMBL/GenBank/DDBJ whole genome shotgun (WGS) entry which is preliminary data.</text>
</comment>
<comment type="subcellular location">
    <subcellularLocation>
        <location evidence="1">Membrane</location>
        <topology evidence="1">Multi-pass membrane protein</topology>
    </subcellularLocation>
</comment>
<dbReference type="PANTHER" id="PTHR30238:SF0">
    <property type="entry name" value="THYLAKOID MEMBRANE PROTEIN TERC, CHLOROPLASTIC"/>
    <property type="match status" value="1"/>
</dbReference>
<dbReference type="InterPro" id="IPR005496">
    <property type="entry name" value="Integral_membrane_TerC"/>
</dbReference>
<protein>
    <submittedName>
        <fullName evidence="7">TerC family protein</fullName>
    </submittedName>
</protein>
<feature type="transmembrane region" description="Helical" evidence="6">
    <location>
        <begin position="261"/>
        <end position="280"/>
    </location>
</feature>
<feature type="transmembrane region" description="Helical" evidence="6">
    <location>
        <begin position="79"/>
        <end position="97"/>
    </location>
</feature>
<organism evidence="7 8">
    <name type="scientific">Nocardioides eburneiflavus</name>
    <dbReference type="NCBI Taxonomy" id="2518372"/>
    <lineage>
        <taxon>Bacteria</taxon>
        <taxon>Bacillati</taxon>
        <taxon>Actinomycetota</taxon>
        <taxon>Actinomycetes</taxon>
        <taxon>Propionibacteriales</taxon>
        <taxon>Nocardioidaceae</taxon>
        <taxon>Nocardioides</taxon>
    </lineage>
</organism>
<dbReference type="NCBIfam" id="TIGR03718">
    <property type="entry name" value="R_switched_Alx"/>
    <property type="match status" value="1"/>
</dbReference>
<comment type="similarity">
    <text evidence="2">Belongs to the TerC family.</text>
</comment>
<dbReference type="PANTHER" id="PTHR30238">
    <property type="entry name" value="MEMBRANE BOUND PREDICTED REDOX MODULATOR"/>
    <property type="match status" value="1"/>
</dbReference>
<evidence type="ECO:0000256" key="3">
    <source>
        <dbReference type="ARBA" id="ARBA00022692"/>
    </source>
</evidence>
<feature type="transmembrane region" description="Helical" evidence="6">
    <location>
        <begin position="292"/>
        <end position="312"/>
    </location>
</feature>